<keyword evidence="2" id="KW-0812">Transmembrane</keyword>
<feature type="domain" description="FAS1" evidence="4">
    <location>
        <begin position="201"/>
        <end position="345"/>
    </location>
</feature>
<dbReference type="InterPro" id="IPR050904">
    <property type="entry name" value="Adhesion/Biosynth-related"/>
</dbReference>
<evidence type="ECO:0000256" key="1">
    <source>
        <dbReference type="SAM" id="MobiDB-lite"/>
    </source>
</evidence>
<evidence type="ECO:0000313" key="5">
    <source>
        <dbReference type="EMBL" id="KAF9463784.1"/>
    </source>
</evidence>
<dbReference type="OrthoDB" id="286301at2759"/>
<dbReference type="Proteomes" id="UP000807353">
    <property type="component" value="Unassembled WGS sequence"/>
</dbReference>
<feature type="domain" description="FAS1" evidence="4">
    <location>
        <begin position="10"/>
        <end position="168"/>
    </location>
</feature>
<dbReference type="InterPro" id="IPR036378">
    <property type="entry name" value="FAS1_dom_sf"/>
</dbReference>
<evidence type="ECO:0000256" key="2">
    <source>
        <dbReference type="SAM" id="Phobius"/>
    </source>
</evidence>
<dbReference type="SUPFAM" id="SSF82153">
    <property type="entry name" value="FAS1 domain"/>
    <property type="match status" value="2"/>
</dbReference>
<proteinExistence type="predicted"/>
<feature type="transmembrane region" description="Helical" evidence="2">
    <location>
        <begin position="400"/>
        <end position="421"/>
    </location>
</feature>
<sequence length="424" mass="43601">MRRTILPLLCFSLSSAFAQSLNVTGLISALRGAGLTSLADAAQKANGTTVGQQFLNAIVNGTHNYTIFAPNNDACKSLAPGVDDITDNTDTLAAILSYHVLPGTFVDTTSSQDAPHIVSSVYPTVTIGRTLLTSPSFVHLEGGKGQVLAWSKNSTDANATVYFLNQVPEATIISTARVSNLLICTVSDVLIPPPNLIRVIAMNNLTSLAGVVNMATVPGFFSNGTNATIAEVLVANNTRGYTLFAPNNAALESAGVGLTALAANNTALLTLLGNHYINGTSYYSSELLSAPSSAVFTSASGQPFTFSSNSTGTYVASGSNGASARIVKSDVLTDNGVLHIIDRVLVNLDRDETKAENAYSSATSAAAQTVTATGPVGPTSTSPSGGNTSDNGAVPFLPELSALGVLGSAFLGISWLALAPFMMV</sequence>
<dbReference type="SMART" id="SM00554">
    <property type="entry name" value="FAS1"/>
    <property type="match status" value="2"/>
</dbReference>
<dbReference type="PANTHER" id="PTHR10900">
    <property type="entry name" value="PERIOSTIN-RELATED"/>
    <property type="match status" value="1"/>
</dbReference>
<feature type="region of interest" description="Disordered" evidence="1">
    <location>
        <begin position="369"/>
        <end position="390"/>
    </location>
</feature>
<dbReference type="GO" id="GO:0005615">
    <property type="term" value="C:extracellular space"/>
    <property type="evidence" value="ECO:0007669"/>
    <property type="project" value="TreeGrafter"/>
</dbReference>
<keyword evidence="2" id="KW-1133">Transmembrane helix</keyword>
<feature type="signal peptide" evidence="3">
    <location>
        <begin position="1"/>
        <end position="20"/>
    </location>
</feature>
<feature type="chain" id="PRO_5040195662" evidence="3">
    <location>
        <begin position="21"/>
        <end position="424"/>
    </location>
</feature>
<organism evidence="5 6">
    <name type="scientific">Collybia nuda</name>
    <dbReference type="NCBI Taxonomy" id="64659"/>
    <lineage>
        <taxon>Eukaryota</taxon>
        <taxon>Fungi</taxon>
        <taxon>Dikarya</taxon>
        <taxon>Basidiomycota</taxon>
        <taxon>Agaricomycotina</taxon>
        <taxon>Agaricomycetes</taxon>
        <taxon>Agaricomycetidae</taxon>
        <taxon>Agaricales</taxon>
        <taxon>Tricholomatineae</taxon>
        <taxon>Clitocybaceae</taxon>
        <taxon>Collybia</taxon>
    </lineage>
</organism>
<dbReference type="EMBL" id="MU150259">
    <property type="protein sequence ID" value="KAF9463784.1"/>
    <property type="molecule type" value="Genomic_DNA"/>
</dbReference>
<reference evidence="5" key="1">
    <citation type="submission" date="2020-11" db="EMBL/GenBank/DDBJ databases">
        <authorList>
            <consortium name="DOE Joint Genome Institute"/>
            <person name="Ahrendt S."/>
            <person name="Riley R."/>
            <person name="Andreopoulos W."/>
            <person name="Labutti K."/>
            <person name="Pangilinan J."/>
            <person name="Ruiz-Duenas F.J."/>
            <person name="Barrasa J.M."/>
            <person name="Sanchez-Garcia M."/>
            <person name="Camarero S."/>
            <person name="Miyauchi S."/>
            <person name="Serrano A."/>
            <person name="Linde D."/>
            <person name="Babiker R."/>
            <person name="Drula E."/>
            <person name="Ayuso-Fernandez I."/>
            <person name="Pacheco R."/>
            <person name="Padilla G."/>
            <person name="Ferreira P."/>
            <person name="Barriuso J."/>
            <person name="Kellner H."/>
            <person name="Castanera R."/>
            <person name="Alfaro M."/>
            <person name="Ramirez L."/>
            <person name="Pisabarro A.G."/>
            <person name="Kuo A."/>
            <person name="Tritt A."/>
            <person name="Lipzen A."/>
            <person name="He G."/>
            <person name="Yan M."/>
            <person name="Ng V."/>
            <person name="Cullen D."/>
            <person name="Martin F."/>
            <person name="Rosso M.-N."/>
            <person name="Henrissat B."/>
            <person name="Hibbett D."/>
            <person name="Martinez A.T."/>
            <person name="Grigoriev I.V."/>
        </authorList>
    </citation>
    <scope>NUCLEOTIDE SEQUENCE</scope>
    <source>
        <strain evidence="5">CBS 247.69</strain>
    </source>
</reference>
<feature type="compositionally biased region" description="Low complexity" evidence="1">
    <location>
        <begin position="369"/>
        <end position="389"/>
    </location>
</feature>
<protein>
    <submittedName>
        <fullName evidence="5">FAS1 domain-containing protein</fullName>
    </submittedName>
</protein>
<keyword evidence="3" id="KW-0732">Signal</keyword>
<accession>A0A9P5Y7U9</accession>
<dbReference type="Gene3D" id="2.30.180.10">
    <property type="entry name" value="FAS1 domain"/>
    <property type="match status" value="2"/>
</dbReference>
<gene>
    <name evidence="5" type="ORF">BDZ94DRAFT_1163304</name>
</gene>
<evidence type="ECO:0000313" key="6">
    <source>
        <dbReference type="Proteomes" id="UP000807353"/>
    </source>
</evidence>
<dbReference type="PANTHER" id="PTHR10900:SF77">
    <property type="entry name" value="FI19380P1"/>
    <property type="match status" value="1"/>
</dbReference>
<name>A0A9P5Y7U9_9AGAR</name>
<dbReference type="AlphaFoldDB" id="A0A9P5Y7U9"/>
<evidence type="ECO:0000256" key="3">
    <source>
        <dbReference type="SAM" id="SignalP"/>
    </source>
</evidence>
<evidence type="ECO:0000259" key="4">
    <source>
        <dbReference type="PROSITE" id="PS50213"/>
    </source>
</evidence>
<dbReference type="PROSITE" id="PS50213">
    <property type="entry name" value="FAS1"/>
    <property type="match status" value="2"/>
</dbReference>
<keyword evidence="6" id="KW-1185">Reference proteome</keyword>
<dbReference type="InterPro" id="IPR000782">
    <property type="entry name" value="FAS1_domain"/>
</dbReference>
<comment type="caution">
    <text evidence="5">The sequence shown here is derived from an EMBL/GenBank/DDBJ whole genome shotgun (WGS) entry which is preliminary data.</text>
</comment>
<keyword evidence="2" id="KW-0472">Membrane</keyword>
<dbReference type="Pfam" id="PF02469">
    <property type="entry name" value="Fasciclin"/>
    <property type="match status" value="2"/>
</dbReference>